<feature type="signal peptide" evidence="2">
    <location>
        <begin position="1"/>
        <end position="23"/>
    </location>
</feature>
<evidence type="ECO:0000313" key="4">
    <source>
        <dbReference type="Proteomes" id="UP000032568"/>
    </source>
</evidence>
<dbReference type="SUPFAM" id="SSF53850">
    <property type="entry name" value="Periplasmic binding protein-like II"/>
    <property type="match status" value="1"/>
</dbReference>
<sequence>MMKKLLPSLCLFIASVGPLSCLAQEVIRITTGEFPPYYSQRYENYGPTPAIVAQAFAHVNIKVEFGFFPWNRSLELAKNNIWDATCCWFETPGWEADFYYSDAVRSREKIFFHLKSYPFNWQSFDDLKGLRIGTTVKYSYGAAFDAANKAGKLLIEQAPTNEMNLKKLLVGRIDIFPIDRLMGYQLLADLFKPEKIQLITHHPKILFSDSVRLLVSKKNPRNQYFIDKFNLGLKRLKESADYEPFFIREQQGKKINK</sequence>
<gene>
    <name evidence="3" type="ORF">SG35_016395</name>
</gene>
<comment type="similarity">
    <text evidence="1">Belongs to the bacterial solute-binding protein 3 family.</text>
</comment>
<dbReference type="KEGG" id="tact:SG35_016395"/>
<protein>
    <submittedName>
        <fullName evidence="3">Transporter substrate-binding domain-containing protein</fullName>
    </submittedName>
</protein>
<reference evidence="3 4" key="2">
    <citation type="journal article" date="2022" name="Mar. Drugs">
        <title>Bioassay-Guided Fractionation Leads to the Detection of Cholic Acid Generated by the Rare Thalassomonas sp.</title>
        <authorList>
            <person name="Pheiffer F."/>
            <person name="Schneider Y.K."/>
            <person name="Hansen E.H."/>
            <person name="Andersen J.H."/>
            <person name="Isaksson J."/>
            <person name="Busche T."/>
            <person name="R C."/>
            <person name="Kalinowski J."/>
            <person name="Zyl L.V."/>
            <person name="Trindade M."/>
        </authorList>
    </citation>
    <scope>NUCLEOTIDE SEQUENCE [LARGE SCALE GENOMIC DNA]</scope>
    <source>
        <strain evidence="3 4">A5K-106</strain>
    </source>
</reference>
<dbReference type="RefSeq" id="WP_084692957.1">
    <property type="nucleotide sequence ID" value="NZ_CP059735.1"/>
</dbReference>
<accession>A0AAE9YIU2</accession>
<dbReference type="Gene3D" id="3.40.190.10">
    <property type="entry name" value="Periplasmic binding protein-like II"/>
    <property type="match status" value="2"/>
</dbReference>
<name>A0AAE9YIU2_9GAMM</name>
<feature type="chain" id="PRO_5042298156" evidence="2">
    <location>
        <begin position="24"/>
        <end position="257"/>
    </location>
</feature>
<dbReference type="PANTHER" id="PTHR35936">
    <property type="entry name" value="MEMBRANE-BOUND LYTIC MUREIN TRANSGLYCOSYLASE F"/>
    <property type="match status" value="1"/>
</dbReference>
<dbReference type="EMBL" id="CP059735">
    <property type="protein sequence ID" value="WDD96935.1"/>
    <property type="molecule type" value="Genomic_DNA"/>
</dbReference>
<evidence type="ECO:0000256" key="2">
    <source>
        <dbReference type="SAM" id="SignalP"/>
    </source>
</evidence>
<dbReference type="PANTHER" id="PTHR35936:SF25">
    <property type="entry name" value="ABC TRANSPORTER SUBSTRATE-BINDING PROTEIN"/>
    <property type="match status" value="1"/>
</dbReference>
<keyword evidence="4" id="KW-1185">Reference proteome</keyword>
<proteinExistence type="inferred from homology"/>
<keyword evidence="2" id="KW-0732">Signal</keyword>
<dbReference type="AlphaFoldDB" id="A0AAE9YIU2"/>
<reference evidence="3 4" key="1">
    <citation type="journal article" date="2015" name="Genome Announc.">
        <title>Draft Genome Sequences of Marine Isolates of Thalassomonas viridans and Thalassomonas actiniarum.</title>
        <authorList>
            <person name="Olonade I."/>
            <person name="van Zyl L.J."/>
            <person name="Trindade M."/>
        </authorList>
    </citation>
    <scope>NUCLEOTIDE SEQUENCE [LARGE SCALE GENOMIC DNA]</scope>
    <source>
        <strain evidence="3 4">A5K-106</strain>
    </source>
</reference>
<evidence type="ECO:0000256" key="1">
    <source>
        <dbReference type="ARBA" id="ARBA00010333"/>
    </source>
</evidence>
<organism evidence="3 4">
    <name type="scientific">Thalassomonas actiniarum</name>
    <dbReference type="NCBI Taxonomy" id="485447"/>
    <lineage>
        <taxon>Bacteria</taxon>
        <taxon>Pseudomonadati</taxon>
        <taxon>Pseudomonadota</taxon>
        <taxon>Gammaproteobacteria</taxon>
        <taxon>Alteromonadales</taxon>
        <taxon>Colwelliaceae</taxon>
        <taxon>Thalassomonas</taxon>
    </lineage>
</organism>
<dbReference type="Proteomes" id="UP000032568">
    <property type="component" value="Chromosome"/>
</dbReference>
<evidence type="ECO:0000313" key="3">
    <source>
        <dbReference type="EMBL" id="WDD96935.1"/>
    </source>
</evidence>